<keyword evidence="2" id="KW-0812">Transmembrane</keyword>
<evidence type="ECO:0000256" key="4">
    <source>
        <dbReference type="ARBA" id="ARBA00022989"/>
    </source>
</evidence>
<dbReference type="GeneTree" id="ENSGT00940000160666"/>
<evidence type="ECO:0000256" key="2">
    <source>
        <dbReference type="ARBA" id="ARBA00022692"/>
    </source>
</evidence>
<evidence type="ECO:0000256" key="5">
    <source>
        <dbReference type="ARBA" id="ARBA00023035"/>
    </source>
</evidence>
<proteinExistence type="predicted"/>
<evidence type="ECO:0000256" key="1">
    <source>
        <dbReference type="ARBA" id="ARBA00004167"/>
    </source>
</evidence>
<evidence type="ECO:0000313" key="9">
    <source>
        <dbReference type="Ensembl" id="ENSMFAP00000025694.2"/>
    </source>
</evidence>
<dbReference type="Ensembl" id="ENSMFAT00000033846.2">
    <property type="protein sequence ID" value="ENSMFAP00000025694.2"/>
    <property type="gene ID" value="ENSMFAG00000044330.2"/>
</dbReference>
<accession>A0A2K5VLS2</accession>
<evidence type="ECO:0000313" key="10">
    <source>
        <dbReference type="Proteomes" id="UP000233100"/>
    </source>
</evidence>
<reference evidence="9" key="2">
    <citation type="submission" date="2025-08" db="UniProtKB">
        <authorList>
            <consortium name="Ensembl"/>
        </authorList>
    </citation>
    <scope>IDENTIFICATION</scope>
</reference>
<dbReference type="SUPFAM" id="SSF56436">
    <property type="entry name" value="C-type lectin-like"/>
    <property type="match status" value="1"/>
</dbReference>
<dbReference type="InterPro" id="IPR016187">
    <property type="entry name" value="CTDL_fold"/>
</dbReference>
<organism evidence="9 10">
    <name type="scientific">Macaca fascicularis</name>
    <name type="common">Crab-eating macaque</name>
    <name type="synonym">Cynomolgus monkey</name>
    <dbReference type="NCBI Taxonomy" id="9541"/>
    <lineage>
        <taxon>Eukaryota</taxon>
        <taxon>Metazoa</taxon>
        <taxon>Chordata</taxon>
        <taxon>Craniata</taxon>
        <taxon>Vertebrata</taxon>
        <taxon>Euteleostomi</taxon>
        <taxon>Mammalia</taxon>
        <taxon>Eutheria</taxon>
        <taxon>Euarchontoglires</taxon>
        <taxon>Primates</taxon>
        <taxon>Haplorrhini</taxon>
        <taxon>Catarrhini</taxon>
        <taxon>Cercopithecidae</taxon>
        <taxon>Cercopithecinae</taxon>
        <taxon>Macaca</taxon>
    </lineage>
</organism>
<dbReference type="VEuPathDB" id="HostDB:ENSMFAG00000044330"/>
<feature type="compositionally biased region" description="Polar residues" evidence="7">
    <location>
        <begin position="57"/>
        <end position="68"/>
    </location>
</feature>
<reference evidence="9" key="3">
    <citation type="submission" date="2025-09" db="UniProtKB">
        <authorList>
            <consortium name="Ensembl"/>
        </authorList>
    </citation>
    <scope>IDENTIFICATION</scope>
</reference>
<dbReference type="PANTHER" id="PTHR22803">
    <property type="entry name" value="MANNOSE, PHOSPHOLIPASE, LECTIN RECEPTOR RELATED"/>
    <property type="match status" value="1"/>
</dbReference>
<dbReference type="GO" id="GO:0005537">
    <property type="term" value="F:D-mannose binding"/>
    <property type="evidence" value="ECO:0007669"/>
    <property type="project" value="UniProtKB-KW"/>
</dbReference>
<feature type="compositionally biased region" description="Basic and acidic residues" evidence="7">
    <location>
        <begin position="29"/>
        <end position="46"/>
    </location>
</feature>
<name>A0A2K5VLS2_MACFA</name>
<dbReference type="GO" id="GO:0005509">
    <property type="term" value="F:calcium ion binding"/>
    <property type="evidence" value="ECO:0007669"/>
    <property type="project" value="Ensembl"/>
</dbReference>
<feature type="region of interest" description="Disordered" evidence="7">
    <location>
        <begin position="23"/>
        <end position="68"/>
    </location>
</feature>
<dbReference type="Gene3D" id="3.10.100.10">
    <property type="entry name" value="Mannose-Binding Protein A, subunit A"/>
    <property type="match status" value="1"/>
</dbReference>
<dbReference type="GO" id="GO:0016020">
    <property type="term" value="C:membrane"/>
    <property type="evidence" value="ECO:0007669"/>
    <property type="project" value="UniProtKB-SubCell"/>
</dbReference>
<keyword evidence="3" id="KW-0430">Lectin</keyword>
<keyword evidence="4" id="KW-1133">Transmembrane helix</keyword>
<dbReference type="SMART" id="SM00034">
    <property type="entry name" value="CLECT"/>
    <property type="match status" value="1"/>
</dbReference>
<keyword evidence="10" id="KW-1185">Reference proteome</keyword>
<dbReference type="Proteomes" id="UP000233100">
    <property type="component" value="Chromosome 11"/>
</dbReference>
<dbReference type="GO" id="GO:0002221">
    <property type="term" value="P:pattern recognition receptor signaling pathway"/>
    <property type="evidence" value="ECO:0007669"/>
    <property type="project" value="Ensembl"/>
</dbReference>
<evidence type="ECO:0000259" key="8">
    <source>
        <dbReference type="PROSITE" id="PS50041"/>
    </source>
</evidence>
<dbReference type="STRING" id="9541.ENSMFAP00000025694"/>
<sequence>MSIGVELPKRQIVHLSRFILPESYQQNTPEEKEREGGREKERERERNKKPKREKKMNSSTSSESQGTERGCFSSQMFLWTVSGIPILFLSACFITRCVVTYHIFQTCDEKKFQLHENFTELSCYNDGSGSVKNCCPSNWEYFQSSCYFFSTDTIPWTSSLKNCSAMGAHLVIINSQEEQEFLAYKKPKMKEFFIGLSDKVVEGQWHWVDGTPLTKSLSFWDVGEPNNIATLEDCATMRDSSNPRQNWNDATCFFSYFRICERLGINILNKGKSI</sequence>
<reference evidence="9 10" key="1">
    <citation type="submission" date="2013-03" db="EMBL/GenBank/DDBJ databases">
        <authorList>
            <person name="Warren W."/>
            <person name="Wilson R.K."/>
        </authorList>
    </citation>
    <scope>NUCLEOTIDE SEQUENCE</scope>
</reference>
<evidence type="ECO:0000256" key="6">
    <source>
        <dbReference type="ARBA" id="ARBA00023136"/>
    </source>
</evidence>
<dbReference type="GO" id="GO:0038187">
    <property type="term" value="F:pattern recognition receptor activity"/>
    <property type="evidence" value="ECO:0007669"/>
    <property type="project" value="Ensembl"/>
</dbReference>
<keyword evidence="6" id="KW-0472">Membrane</keyword>
<dbReference type="AlphaFoldDB" id="A0A2K5VLS2"/>
<dbReference type="InterPro" id="IPR033989">
    <property type="entry name" value="CD209-like_CTLD"/>
</dbReference>
<dbReference type="InterPro" id="IPR016186">
    <property type="entry name" value="C-type_lectin-like/link_sf"/>
</dbReference>
<comment type="subcellular location">
    <subcellularLocation>
        <location evidence="1">Membrane</location>
        <topology evidence="1">Single-pass membrane protein</topology>
    </subcellularLocation>
</comment>
<dbReference type="PROSITE" id="PS50041">
    <property type="entry name" value="C_TYPE_LECTIN_2"/>
    <property type="match status" value="1"/>
</dbReference>
<protein>
    <submittedName>
        <fullName evidence="9">C-type lectin domain family 4 member E</fullName>
    </submittedName>
</protein>
<keyword evidence="5" id="KW-0465">Mannose-binding</keyword>
<feature type="domain" description="C-type lectin" evidence="8">
    <location>
        <begin position="142"/>
        <end position="261"/>
    </location>
</feature>
<dbReference type="InterPro" id="IPR001304">
    <property type="entry name" value="C-type_lectin-like"/>
</dbReference>
<dbReference type="InterPro" id="IPR050111">
    <property type="entry name" value="C-type_lectin/snaclec_domain"/>
</dbReference>
<dbReference type="CDD" id="cd03590">
    <property type="entry name" value="CLECT_DC-SIGN_like"/>
    <property type="match status" value="1"/>
</dbReference>
<dbReference type="Bgee" id="ENSMFAG00000044330">
    <property type="expression patterns" value="Expressed in bone marrow and 1 other cell type or tissue"/>
</dbReference>
<evidence type="ECO:0000256" key="3">
    <source>
        <dbReference type="ARBA" id="ARBA00022734"/>
    </source>
</evidence>
<evidence type="ECO:0000256" key="7">
    <source>
        <dbReference type="SAM" id="MobiDB-lite"/>
    </source>
</evidence>
<dbReference type="Pfam" id="PF00059">
    <property type="entry name" value="Lectin_C"/>
    <property type="match status" value="1"/>
</dbReference>
<gene>
    <name evidence="9" type="primary">CLEC4E</name>
</gene>